<dbReference type="GO" id="GO:0032784">
    <property type="term" value="P:regulation of DNA-templated transcription elongation"/>
    <property type="evidence" value="ECO:0007669"/>
    <property type="project" value="InterPro"/>
</dbReference>
<feature type="compositionally biased region" description="Basic and acidic residues" evidence="10">
    <location>
        <begin position="13"/>
        <end position="24"/>
    </location>
</feature>
<comment type="subcellular location">
    <subcellularLocation>
        <location evidence="1 9">Nucleus</location>
    </subcellularLocation>
</comment>
<dbReference type="InterPro" id="IPR039385">
    <property type="entry name" value="NGN_Euk"/>
</dbReference>
<keyword evidence="14" id="KW-1185">Reference proteome</keyword>
<feature type="compositionally biased region" description="Acidic residues" evidence="10">
    <location>
        <begin position="103"/>
        <end position="119"/>
    </location>
</feature>
<evidence type="ECO:0000313" key="14">
    <source>
        <dbReference type="Proteomes" id="UP001355207"/>
    </source>
</evidence>
<dbReference type="Pfam" id="PF23037">
    <property type="entry name" value="KOWx_SPT5"/>
    <property type="match status" value="1"/>
</dbReference>
<comment type="similarity">
    <text evidence="2 9">Belongs to the SPT5 family.</text>
</comment>
<evidence type="ECO:0000256" key="2">
    <source>
        <dbReference type="ARBA" id="ARBA00006956"/>
    </source>
</evidence>
<dbReference type="EMBL" id="CP144107">
    <property type="protein sequence ID" value="WWC92361.1"/>
    <property type="molecule type" value="Genomic_DNA"/>
</dbReference>
<dbReference type="CDD" id="cd06081">
    <property type="entry name" value="KOW_Spt5_1"/>
    <property type="match status" value="1"/>
</dbReference>
<dbReference type="SMART" id="SM01104">
    <property type="entry name" value="CTD"/>
    <property type="match status" value="1"/>
</dbReference>
<dbReference type="GO" id="GO:0006357">
    <property type="term" value="P:regulation of transcription by RNA polymerase II"/>
    <property type="evidence" value="ECO:0007669"/>
    <property type="project" value="InterPro"/>
</dbReference>
<dbReference type="CDD" id="cd06084">
    <property type="entry name" value="KOW_Spt5_4"/>
    <property type="match status" value="1"/>
</dbReference>
<evidence type="ECO:0000313" key="13">
    <source>
        <dbReference type="EMBL" id="WWC92361.1"/>
    </source>
</evidence>
<feature type="compositionally biased region" description="Acidic residues" evidence="10">
    <location>
        <begin position="52"/>
        <end position="84"/>
    </location>
</feature>
<dbReference type="Pfam" id="PF03439">
    <property type="entry name" value="Spt5-NGN"/>
    <property type="match status" value="1"/>
</dbReference>
<dbReference type="InterPro" id="IPR005824">
    <property type="entry name" value="KOW"/>
</dbReference>
<name>A0AAX4K429_9TREE</name>
<evidence type="ECO:0000256" key="10">
    <source>
        <dbReference type="SAM" id="MobiDB-lite"/>
    </source>
</evidence>
<dbReference type="Pfam" id="PF23291">
    <property type="entry name" value="KOW4_SPT5"/>
    <property type="match status" value="1"/>
</dbReference>
<dbReference type="InterPro" id="IPR041977">
    <property type="entry name" value="KOW_Spt5_4"/>
</dbReference>
<dbReference type="InterPro" id="IPR005100">
    <property type="entry name" value="NGN-domain"/>
</dbReference>
<feature type="compositionally biased region" description="Gly residues" evidence="10">
    <location>
        <begin position="772"/>
        <end position="786"/>
    </location>
</feature>
<sequence>MSDVEDASSPIEAKSEDEREERPTTTKKRPRIVDPDEEDDGDEGADTKDDEEKAEGDEKDDEENDEDEEDEDEDDDEDDEEENDGERRRKRRRKQKRYRFLDVEAEVDDEDEEEDEDNDYGDVAEFIDEAPEEGAVQNDYQHRRLDRSFGRDEQEDVQDIVQRLKERHARTAAARYNGDSDAVPQRLLMPGVNDPSLWRVYTKTGREAAICASIFRKVFSQQYSANPIEVISVFYRDSLGGMIFLEARQSAAVSAAIAGIVGIFASRGVSLVPIEEMAPLLKIKKKDVNLTPGMWIKMKRGKHTGDLAQVVDTDQITSGVVGIKFIPRIDLTPREKRKERATNGKAGGLNTTVKPPSRLFSYDDVRKIYGRQSVRQGAQGSYFFENDEYIDGFCVKDVKIIVIESENVNPTLEEISRFSGDDQTTAKFDLSAIADANKNLTVSVLFPGDQVEVYEGEQTGLYGSVETVTQDIIAIKAFGGDVHNQIIEVPSRSVRKRFDVGEHVKVLAGKNQDATGMVVEVKGDVITLMSDQGEQEIKVFSKDIRKAADTSNTTKTGGLYDLHDLVMLDSTTAAVVTKVEGALLRVLDQNGAARSVTPDQVTLRRDNKRFAVATDSQGNDMKVGDNMKETEGENRHGEVINIFRSLFVFLHNRDLTDNNGVFVARAQALISVTPKSAVSDLGKMNPALNQQLPYGGASLMPPPPTNVNRNRLINTLVVVIKGTSKGLMGTIRDIQGDNARVELKTNNKILTIALTSLKRKDQKTGQTFPLEAGGGPSGFGRGGPAAGGYDVNPYSGAPMAGGQTPGGFGGRTPAARFGQTPNPYASGAMGGGKTPNPYASAAGAGGRTPAPGWGAGGKTPAPGWGGAGGKTPGWAGSGGKTPAPGFDGGRTPAWGGGAGMGGKTPNPYGSAAGPSGGRTPAPSNSTYGSGMEAGGSRYNNGPITAPTPYGGPVHSAPTPAAPSNPYSAPTPYGAPTPFAEGPSYAAPTPGATLSAPTPGISGGPTPYGAPTPFGAPTPYGGAGGVSNGGMNGNGTIGGLPWDWALDFRNIIVEVGPSSKPNTRSPLHFQRGQFDGQRFGYDSIVGESCHCVSLDDGSIIEDIPAEYLKPFKPDQPGQVVVVINGTQDQKGQQRTTQYENDGSWMMEMDQGDLGALVIDAGDLCRIWKV</sequence>
<dbReference type="RefSeq" id="XP_066079123.1">
    <property type="nucleotide sequence ID" value="XM_066223026.1"/>
</dbReference>
<evidence type="ECO:0000256" key="4">
    <source>
        <dbReference type="ARBA" id="ARBA00022664"/>
    </source>
</evidence>
<dbReference type="GO" id="GO:0006368">
    <property type="term" value="P:transcription elongation by RNA polymerase II"/>
    <property type="evidence" value="ECO:0007669"/>
    <property type="project" value="TreeGrafter"/>
</dbReference>
<dbReference type="InterPro" id="IPR041978">
    <property type="entry name" value="KOW_Spt5_5"/>
</dbReference>
<dbReference type="GeneID" id="91097987"/>
<dbReference type="InterPro" id="IPR039659">
    <property type="entry name" value="SPT5"/>
</dbReference>
<feature type="domain" description="KOW" evidence="11">
    <location>
        <begin position="444"/>
        <end position="471"/>
    </location>
</feature>
<dbReference type="AlphaFoldDB" id="A0AAX4K429"/>
<organism evidence="13 14">
    <name type="scientific">Kwoniella dendrophila CBS 6074</name>
    <dbReference type="NCBI Taxonomy" id="1295534"/>
    <lineage>
        <taxon>Eukaryota</taxon>
        <taxon>Fungi</taxon>
        <taxon>Dikarya</taxon>
        <taxon>Basidiomycota</taxon>
        <taxon>Agaricomycotina</taxon>
        <taxon>Tremellomycetes</taxon>
        <taxon>Tremellales</taxon>
        <taxon>Cryptococcaceae</taxon>
        <taxon>Kwoniella</taxon>
    </lineage>
</organism>
<evidence type="ECO:0000256" key="7">
    <source>
        <dbReference type="ARBA" id="ARBA00024691"/>
    </source>
</evidence>
<feature type="domain" description="KOW" evidence="11">
    <location>
        <begin position="497"/>
        <end position="524"/>
    </location>
</feature>
<evidence type="ECO:0000256" key="3">
    <source>
        <dbReference type="ARBA" id="ARBA00020181"/>
    </source>
</evidence>
<dbReference type="GO" id="GO:0006397">
    <property type="term" value="P:mRNA processing"/>
    <property type="evidence" value="ECO:0007669"/>
    <property type="project" value="UniProtKB-KW"/>
</dbReference>
<dbReference type="SMART" id="SM00739">
    <property type="entry name" value="KOW"/>
    <property type="match status" value="5"/>
</dbReference>
<feature type="region of interest" description="Disordered" evidence="10">
    <location>
        <begin position="800"/>
        <end position="968"/>
    </location>
</feature>
<comment type="subunit">
    <text evidence="8">Component of the SPT4-SPT5 complex. Interacts with RNA polymerase II.</text>
</comment>
<dbReference type="CDD" id="cd06082">
    <property type="entry name" value="KOW_Spt5_2"/>
    <property type="match status" value="1"/>
</dbReference>
<feature type="region of interest" description="Disordered" evidence="10">
    <location>
        <begin position="1"/>
        <end position="94"/>
    </location>
</feature>
<dbReference type="Pfam" id="PF23284">
    <property type="entry name" value="KOW2_Spt5"/>
    <property type="match status" value="1"/>
</dbReference>
<dbReference type="InterPro" id="IPR041973">
    <property type="entry name" value="KOW_Spt5_1"/>
</dbReference>
<feature type="domain" description="Spt5 C-terminal" evidence="12">
    <location>
        <begin position="809"/>
        <end position="1012"/>
    </location>
</feature>
<comment type="function">
    <text evidence="7 9">The SPT4-SPT5 complex mediates both activation and inhibition of transcription elongation, and plays a role in pre-mRNA processing. This complex seems to be important for the stability of the RNA polymerase II elongation machinery on the chromatin template but not for the inherent ability of this machinery to translocate down the gene.</text>
</comment>
<dbReference type="PANTHER" id="PTHR11125:SF7">
    <property type="entry name" value="TRANSCRIPTION ELONGATION FACTOR SPT5"/>
    <property type="match status" value="1"/>
</dbReference>
<gene>
    <name evidence="13" type="ORF">L201_007318</name>
</gene>
<feature type="region of interest" description="Disordered" evidence="10">
    <location>
        <begin position="764"/>
        <end position="786"/>
    </location>
</feature>
<protein>
    <recommendedName>
        <fullName evidence="3 9">Transcription elongation factor SPT5</fullName>
    </recommendedName>
</protein>
<dbReference type="CDD" id="cd06083">
    <property type="entry name" value="KOW_Spt5_3"/>
    <property type="match status" value="1"/>
</dbReference>
<dbReference type="InterPro" id="IPR014722">
    <property type="entry name" value="Rib_uL2_dom2"/>
</dbReference>
<accession>A0AAX4K429</accession>
<feature type="domain" description="KOW" evidence="11">
    <location>
        <begin position="620"/>
        <end position="645"/>
    </location>
</feature>
<keyword evidence="4" id="KW-0507">mRNA processing</keyword>
<feature type="compositionally biased region" description="Low complexity" evidence="10">
    <location>
        <begin position="839"/>
        <end position="852"/>
    </location>
</feature>
<dbReference type="PANTHER" id="PTHR11125">
    <property type="entry name" value="SUPPRESSOR OF TY 5"/>
    <property type="match status" value="1"/>
</dbReference>
<feature type="compositionally biased region" description="Acidic residues" evidence="10">
    <location>
        <begin position="35"/>
        <end position="44"/>
    </location>
</feature>
<dbReference type="CDD" id="cd09888">
    <property type="entry name" value="NGN_Euk"/>
    <property type="match status" value="1"/>
</dbReference>
<dbReference type="InterPro" id="IPR057936">
    <property type="entry name" value="KOWx_Spt5"/>
</dbReference>
<reference evidence="13 14" key="1">
    <citation type="submission" date="2024-01" db="EMBL/GenBank/DDBJ databases">
        <title>Comparative genomics of Cryptococcus and Kwoniella reveals pathogenesis evolution and contrasting modes of karyotype evolution via chromosome fusion or intercentromeric recombination.</title>
        <authorList>
            <person name="Coelho M.A."/>
            <person name="David-Palma M."/>
            <person name="Shea T."/>
            <person name="Bowers K."/>
            <person name="McGinley-Smith S."/>
            <person name="Mohammad A.W."/>
            <person name="Gnirke A."/>
            <person name="Yurkov A.M."/>
            <person name="Nowrousian M."/>
            <person name="Sun S."/>
            <person name="Cuomo C.A."/>
            <person name="Heitman J."/>
        </authorList>
    </citation>
    <scope>NUCLEOTIDE SEQUENCE [LARGE SCALE GENOMIC DNA]</scope>
    <source>
        <strain evidence="13 14">CBS 6074</strain>
    </source>
</reference>
<keyword evidence="5 9" id="KW-0804">Transcription</keyword>
<dbReference type="InterPro" id="IPR017071">
    <property type="entry name" value="TF_Spt5_eukaryote"/>
</dbReference>
<dbReference type="PIRSF" id="PIRSF036945">
    <property type="entry name" value="Spt5"/>
    <property type="match status" value="1"/>
</dbReference>
<keyword evidence="6 9" id="KW-0539">Nucleus</keyword>
<dbReference type="InterPro" id="IPR041975">
    <property type="entry name" value="KOW_Spt5_2"/>
</dbReference>
<evidence type="ECO:0000256" key="9">
    <source>
        <dbReference type="PIRNR" id="PIRNR036945"/>
    </source>
</evidence>
<dbReference type="FunFam" id="2.30.30.30:FF:000018">
    <property type="entry name" value="Transcription elongation factor SPT5"/>
    <property type="match status" value="1"/>
</dbReference>
<dbReference type="InterPro" id="IPR024945">
    <property type="entry name" value="Spt5_C_dom"/>
</dbReference>
<dbReference type="SUPFAM" id="SSF50104">
    <property type="entry name" value="Translation proteins SH3-like domain"/>
    <property type="match status" value="1"/>
</dbReference>
<evidence type="ECO:0000256" key="5">
    <source>
        <dbReference type="ARBA" id="ARBA00023163"/>
    </source>
</evidence>
<evidence type="ECO:0000256" key="1">
    <source>
        <dbReference type="ARBA" id="ARBA00004123"/>
    </source>
</evidence>
<dbReference type="Gene3D" id="3.30.70.940">
    <property type="entry name" value="NusG, N-terminal domain"/>
    <property type="match status" value="1"/>
</dbReference>
<dbReference type="InterPro" id="IPR036735">
    <property type="entry name" value="NGN_dom_sf"/>
</dbReference>
<proteinExistence type="inferred from homology"/>
<dbReference type="Pfam" id="PF11942">
    <property type="entry name" value="Spt5_N"/>
    <property type="match status" value="1"/>
</dbReference>
<dbReference type="Gene3D" id="2.30.30.30">
    <property type="match status" value="3"/>
</dbReference>
<dbReference type="InterPro" id="IPR022581">
    <property type="entry name" value="Spt5_N"/>
</dbReference>
<evidence type="ECO:0000256" key="6">
    <source>
        <dbReference type="ARBA" id="ARBA00023242"/>
    </source>
</evidence>
<dbReference type="GO" id="GO:0032044">
    <property type="term" value="C:DSIF complex"/>
    <property type="evidence" value="ECO:0007669"/>
    <property type="project" value="TreeGrafter"/>
</dbReference>
<evidence type="ECO:0000256" key="8">
    <source>
        <dbReference type="ARBA" id="ARBA00025870"/>
    </source>
</evidence>
<dbReference type="GO" id="GO:0003729">
    <property type="term" value="F:mRNA binding"/>
    <property type="evidence" value="ECO:0007669"/>
    <property type="project" value="TreeGrafter"/>
</dbReference>
<dbReference type="Pfam" id="PF23042">
    <property type="entry name" value="KOW1_SPT5"/>
    <property type="match status" value="1"/>
</dbReference>
<feature type="compositionally biased region" description="Gly residues" evidence="10">
    <location>
        <begin position="853"/>
        <end position="879"/>
    </location>
</feature>
<feature type="domain" description="KOW" evidence="11">
    <location>
        <begin position="710"/>
        <end position="737"/>
    </location>
</feature>
<evidence type="ECO:0000259" key="12">
    <source>
        <dbReference type="SMART" id="SM01104"/>
    </source>
</evidence>
<dbReference type="InterPro" id="IPR008991">
    <property type="entry name" value="Translation_prot_SH3-like_sf"/>
</dbReference>
<feature type="domain" description="KOW" evidence="11">
    <location>
        <begin position="289"/>
        <end position="316"/>
    </location>
</feature>
<evidence type="ECO:0000259" key="11">
    <source>
        <dbReference type="SMART" id="SM00739"/>
    </source>
</evidence>
<dbReference type="FunFam" id="2.30.30.30:FF:000029">
    <property type="entry name" value="Transcription elongation factor SPT5"/>
    <property type="match status" value="1"/>
</dbReference>
<dbReference type="Proteomes" id="UP001355207">
    <property type="component" value="Chromosome 10"/>
</dbReference>
<dbReference type="InterPro" id="IPR041976">
    <property type="entry name" value="KOW_Spt5_3"/>
</dbReference>
<feature type="region of interest" description="Disordered" evidence="10">
    <location>
        <begin position="100"/>
        <end position="119"/>
    </location>
</feature>
<dbReference type="Pfam" id="PF23290">
    <property type="entry name" value="KOW5_SPT5"/>
    <property type="match status" value="1"/>
</dbReference>